<evidence type="ECO:0000313" key="2">
    <source>
        <dbReference type="EMBL" id="VEN47704.1"/>
    </source>
</evidence>
<gene>
    <name evidence="2" type="ORF">CALMAC_LOCUS9387</name>
</gene>
<keyword evidence="3" id="KW-1185">Reference proteome</keyword>
<dbReference type="AlphaFoldDB" id="A0A653CK94"/>
<keyword evidence="1" id="KW-0472">Membrane</keyword>
<feature type="transmembrane region" description="Helical" evidence="1">
    <location>
        <begin position="58"/>
        <end position="78"/>
    </location>
</feature>
<dbReference type="EMBL" id="CAACVG010007940">
    <property type="protein sequence ID" value="VEN47704.1"/>
    <property type="molecule type" value="Genomic_DNA"/>
</dbReference>
<reference evidence="2 3" key="1">
    <citation type="submission" date="2019-01" db="EMBL/GenBank/DDBJ databases">
        <authorList>
            <person name="Sayadi A."/>
        </authorList>
    </citation>
    <scope>NUCLEOTIDE SEQUENCE [LARGE SCALE GENOMIC DNA]</scope>
</reference>
<keyword evidence="1" id="KW-1133">Transmembrane helix</keyword>
<name>A0A653CK94_CALMS</name>
<keyword evidence="1" id="KW-0812">Transmembrane</keyword>
<evidence type="ECO:0000256" key="1">
    <source>
        <dbReference type="SAM" id="Phobius"/>
    </source>
</evidence>
<evidence type="ECO:0000313" key="3">
    <source>
        <dbReference type="Proteomes" id="UP000410492"/>
    </source>
</evidence>
<sequence>MDLFRNNLLIHDDDEWVEVNLISSVIPRQIKDRLNNINMLDELTFFQRFRVTKLTGHAYFGVYFPFFVCNLAPFRIFVLHRFVQIMK</sequence>
<dbReference type="Proteomes" id="UP000410492">
    <property type="component" value="Unassembled WGS sequence"/>
</dbReference>
<protein>
    <submittedName>
        <fullName evidence="2">Uncharacterized protein</fullName>
    </submittedName>
</protein>
<organism evidence="2 3">
    <name type="scientific">Callosobruchus maculatus</name>
    <name type="common">Southern cowpea weevil</name>
    <name type="synonym">Pulse bruchid</name>
    <dbReference type="NCBI Taxonomy" id="64391"/>
    <lineage>
        <taxon>Eukaryota</taxon>
        <taxon>Metazoa</taxon>
        <taxon>Ecdysozoa</taxon>
        <taxon>Arthropoda</taxon>
        <taxon>Hexapoda</taxon>
        <taxon>Insecta</taxon>
        <taxon>Pterygota</taxon>
        <taxon>Neoptera</taxon>
        <taxon>Endopterygota</taxon>
        <taxon>Coleoptera</taxon>
        <taxon>Polyphaga</taxon>
        <taxon>Cucujiformia</taxon>
        <taxon>Chrysomeloidea</taxon>
        <taxon>Chrysomelidae</taxon>
        <taxon>Bruchinae</taxon>
        <taxon>Bruchini</taxon>
        <taxon>Callosobruchus</taxon>
    </lineage>
</organism>
<proteinExistence type="predicted"/>
<accession>A0A653CK94</accession>